<dbReference type="Proteomes" id="UP000249682">
    <property type="component" value="Chromosome"/>
</dbReference>
<dbReference type="EMBL" id="CP029543">
    <property type="protein sequence ID" value="AWV47271.1"/>
    <property type="molecule type" value="Genomic_DNA"/>
</dbReference>
<reference evidence="1 2" key="1">
    <citation type="submission" date="2018-05" db="EMBL/GenBank/DDBJ databases">
        <title>Evolution of small genomes with special reference to Mycobacterium leprae.</title>
        <authorList>
            <person name="Mohanty P.S."/>
            <person name="Bansal A.K."/>
            <person name="Gupta U.D."/>
            <person name="Naaz F."/>
            <person name="Dwivedi V.D."/>
            <person name="Singh H."/>
            <person name="Gupta G."/>
            <person name="Sharma S."/>
            <person name="Arora M."/>
        </authorList>
    </citation>
    <scope>NUCLEOTIDE SEQUENCE [LARGE SCALE GENOMIC DNA]</scope>
    <source>
        <strain evidence="1 2">MRHRU-235-G</strain>
    </source>
</reference>
<dbReference type="SUPFAM" id="SSF63882">
    <property type="entry name" value="MoeA N-terminal region -like"/>
    <property type="match status" value="1"/>
</dbReference>
<dbReference type="InterPro" id="IPR036135">
    <property type="entry name" value="MoeA_linker/N_sf"/>
</dbReference>
<protein>
    <submittedName>
        <fullName evidence="1">Uncharacterized protein</fullName>
    </submittedName>
</protein>
<gene>
    <name evidence="1" type="ORF">DIJ64_01665</name>
</gene>
<evidence type="ECO:0000313" key="1">
    <source>
        <dbReference type="EMBL" id="AWV47271.1"/>
    </source>
</evidence>
<accession>A0AAD0P768</accession>
<evidence type="ECO:0000313" key="2">
    <source>
        <dbReference type="Proteomes" id="UP000249682"/>
    </source>
</evidence>
<dbReference type="GO" id="GO:0032324">
    <property type="term" value="P:molybdopterin cofactor biosynthetic process"/>
    <property type="evidence" value="ECO:0007669"/>
    <property type="project" value="InterPro"/>
</dbReference>
<dbReference type="AlphaFoldDB" id="A0AAD0P768"/>
<sequence>MMTDYGQLKIVSGSVADIMICARPAVVVPLIETLRQNLTAGVVAQLSLLVFDNSAMDGAMRYAPRTLQRTKSEHPVLLPVLFFRTHRSIDVAAR</sequence>
<name>A0AAD0P768_MYCLR</name>
<proteinExistence type="predicted"/>
<organism evidence="1 2">
    <name type="scientific">Mycobacterium leprae</name>
    <dbReference type="NCBI Taxonomy" id="1769"/>
    <lineage>
        <taxon>Bacteria</taxon>
        <taxon>Bacillati</taxon>
        <taxon>Actinomycetota</taxon>
        <taxon>Actinomycetes</taxon>
        <taxon>Mycobacteriales</taxon>
        <taxon>Mycobacteriaceae</taxon>
        <taxon>Mycobacterium</taxon>
    </lineage>
</organism>